<name>A0ABQ1JIJ7_9FLAO</name>
<evidence type="ECO:0000256" key="1">
    <source>
        <dbReference type="SAM" id="Phobius"/>
    </source>
</evidence>
<sequence length="159" mass="17885">MANIITYLKPVPVTKRILGFTLIIFGFLAIFTKSIGFGAVAVAFGIHFSSSEGSQIDITSKKYRKIWSIASIHIGKWKPCPEFEYISVFSTKESQRVNVVTATTNVTRSVILLNLFYGNKHQTVYKTTNKKDAFKIAEHFKVAFNIDILDATGTEKVWL</sequence>
<dbReference type="Proteomes" id="UP000615760">
    <property type="component" value="Unassembled WGS sequence"/>
</dbReference>
<reference evidence="3" key="1">
    <citation type="journal article" date="2019" name="Int. J. Syst. Evol. Microbiol.">
        <title>The Global Catalogue of Microorganisms (GCM) 10K type strain sequencing project: providing services to taxonomists for standard genome sequencing and annotation.</title>
        <authorList>
            <consortium name="The Broad Institute Genomics Platform"/>
            <consortium name="The Broad Institute Genome Sequencing Center for Infectious Disease"/>
            <person name="Wu L."/>
            <person name="Ma J."/>
        </authorList>
    </citation>
    <scope>NUCLEOTIDE SEQUENCE [LARGE SCALE GENOMIC DNA]</scope>
    <source>
        <strain evidence="3">CGMCC 1.15461</strain>
    </source>
</reference>
<keyword evidence="3" id="KW-1185">Reference proteome</keyword>
<gene>
    <name evidence="2" type="ORF">GCM10007424_03950</name>
</gene>
<dbReference type="RefSeq" id="WP_188619546.1">
    <property type="nucleotide sequence ID" value="NZ_BMJE01000001.1"/>
</dbReference>
<evidence type="ECO:0000313" key="2">
    <source>
        <dbReference type="EMBL" id="GGB67163.1"/>
    </source>
</evidence>
<feature type="transmembrane region" description="Helical" evidence="1">
    <location>
        <begin position="17"/>
        <end position="46"/>
    </location>
</feature>
<keyword evidence="1" id="KW-0472">Membrane</keyword>
<organism evidence="2 3">
    <name type="scientific">Flavobacterium suaedae</name>
    <dbReference type="NCBI Taxonomy" id="1767027"/>
    <lineage>
        <taxon>Bacteria</taxon>
        <taxon>Pseudomonadati</taxon>
        <taxon>Bacteroidota</taxon>
        <taxon>Flavobacteriia</taxon>
        <taxon>Flavobacteriales</taxon>
        <taxon>Flavobacteriaceae</taxon>
        <taxon>Flavobacterium</taxon>
    </lineage>
</organism>
<keyword evidence="1" id="KW-1133">Transmembrane helix</keyword>
<proteinExistence type="predicted"/>
<keyword evidence="1" id="KW-0812">Transmembrane</keyword>
<dbReference type="EMBL" id="BMJE01000001">
    <property type="protein sequence ID" value="GGB67163.1"/>
    <property type="molecule type" value="Genomic_DNA"/>
</dbReference>
<evidence type="ECO:0000313" key="3">
    <source>
        <dbReference type="Proteomes" id="UP000615760"/>
    </source>
</evidence>
<comment type="caution">
    <text evidence="2">The sequence shown here is derived from an EMBL/GenBank/DDBJ whole genome shotgun (WGS) entry which is preliminary data.</text>
</comment>
<protein>
    <submittedName>
        <fullName evidence="2">Uncharacterized protein</fullName>
    </submittedName>
</protein>
<accession>A0ABQ1JIJ7</accession>